<proteinExistence type="predicted"/>
<gene>
    <name evidence="1" type="ORF">GCM10011517_03420</name>
</gene>
<comment type="caution">
    <text evidence="1">The sequence shown here is derived from an EMBL/GenBank/DDBJ whole genome shotgun (WGS) entry which is preliminary data.</text>
</comment>
<dbReference type="AlphaFoldDB" id="A0A917AAV7"/>
<dbReference type="Pfam" id="PF06226">
    <property type="entry name" value="DUF1007"/>
    <property type="match status" value="1"/>
</dbReference>
<keyword evidence="2" id="KW-1185">Reference proteome</keyword>
<reference evidence="1" key="2">
    <citation type="submission" date="2020-09" db="EMBL/GenBank/DDBJ databases">
        <authorList>
            <person name="Sun Q."/>
            <person name="Zhou Y."/>
        </authorList>
    </citation>
    <scope>NUCLEOTIDE SEQUENCE</scope>
    <source>
        <strain evidence="1">CGMCC 1.16012</strain>
    </source>
</reference>
<name>A0A917AAV7_9RHOB</name>
<accession>A0A917AAV7</accession>
<sequence>MRQYLLAACATLMATPVVSHPHIFIESGVQVHFDDQGQMTSLTMKWTYDELFSLVILEDRGMDTDYDGVLTEDERTTLAGFDMDDWPEWYDGDLYVMLDGQKLLMAAPRDYDLHLVDGKLITTHTRDLVAPVDPAADNIVVQIYDEGFYTAYEITEETILHNAPATCTAVTYGADLTAAQLEVKAAMAELNADQTLEEMGFPKVGAAFSDEVRISC</sequence>
<protein>
    <recommendedName>
        <fullName evidence="3">Polyphosphate kinase</fullName>
    </recommendedName>
</protein>
<dbReference type="RefSeq" id="WP_095596723.1">
    <property type="nucleotide sequence ID" value="NZ_BMKN01000001.1"/>
</dbReference>
<dbReference type="OrthoDB" id="1679673at2"/>
<evidence type="ECO:0008006" key="3">
    <source>
        <dbReference type="Google" id="ProtNLM"/>
    </source>
</evidence>
<organism evidence="1 2">
    <name type="scientific">Actibacterium pelagium</name>
    <dbReference type="NCBI Taxonomy" id="2029103"/>
    <lineage>
        <taxon>Bacteria</taxon>
        <taxon>Pseudomonadati</taxon>
        <taxon>Pseudomonadota</taxon>
        <taxon>Alphaproteobacteria</taxon>
        <taxon>Rhodobacterales</taxon>
        <taxon>Roseobacteraceae</taxon>
        <taxon>Actibacterium</taxon>
    </lineage>
</organism>
<dbReference type="Proteomes" id="UP000606730">
    <property type="component" value="Unassembled WGS sequence"/>
</dbReference>
<evidence type="ECO:0000313" key="1">
    <source>
        <dbReference type="EMBL" id="GGE38972.1"/>
    </source>
</evidence>
<reference evidence="1" key="1">
    <citation type="journal article" date="2014" name="Int. J. Syst. Evol. Microbiol.">
        <title>Complete genome sequence of Corynebacterium casei LMG S-19264T (=DSM 44701T), isolated from a smear-ripened cheese.</title>
        <authorList>
            <consortium name="US DOE Joint Genome Institute (JGI-PGF)"/>
            <person name="Walter F."/>
            <person name="Albersmeier A."/>
            <person name="Kalinowski J."/>
            <person name="Ruckert C."/>
        </authorList>
    </citation>
    <scope>NUCLEOTIDE SEQUENCE</scope>
    <source>
        <strain evidence="1">CGMCC 1.16012</strain>
    </source>
</reference>
<dbReference type="InterPro" id="IPR010412">
    <property type="entry name" value="DUF1007"/>
</dbReference>
<dbReference type="EMBL" id="BMKN01000001">
    <property type="protein sequence ID" value="GGE38972.1"/>
    <property type="molecule type" value="Genomic_DNA"/>
</dbReference>
<evidence type="ECO:0000313" key="2">
    <source>
        <dbReference type="Proteomes" id="UP000606730"/>
    </source>
</evidence>